<dbReference type="AlphaFoldDB" id="A0A5C3LFX1"/>
<dbReference type="EMBL" id="ML213721">
    <property type="protein sequence ID" value="TFK31660.1"/>
    <property type="molecule type" value="Genomic_DNA"/>
</dbReference>
<dbReference type="Proteomes" id="UP000308652">
    <property type="component" value="Unassembled WGS sequence"/>
</dbReference>
<reference evidence="1 2" key="1">
    <citation type="journal article" date="2019" name="Nat. Ecol. Evol.">
        <title>Megaphylogeny resolves global patterns of mushroom evolution.</title>
        <authorList>
            <person name="Varga T."/>
            <person name="Krizsan K."/>
            <person name="Foldi C."/>
            <person name="Dima B."/>
            <person name="Sanchez-Garcia M."/>
            <person name="Sanchez-Ramirez S."/>
            <person name="Szollosi G.J."/>
            <person name="Szarkandi J.G."/>
            <person name="Papp V."/>
            <person name="Albert L."/>
            <person name="Andreopoulos W."/>
            <person name="Angelini C."/>
            <person name="Antonin V."/>
            <person name="Barry K.W."/>
            <person name="Bougher N.L."/>
            <person name="Buchanan P."/>
            <person name="Buyck B."/>
            <person name="Bense V."/>
            <person name="Catcheside P."/>
            <person name="Chovatia M."/>
            <person name="Cooper J."/>
            <person name="Damon W."/>
            <person name="Desjardin D."/>
            <person name="Finy P."/>
            <person name="Geml J."/>
            <person name="Haridas S."/>
            <person name="Hughes K."/>
            <person name="Justo A."/>
            <person name="Karasinski D."/>
            <person name="Kautmanova I."/>
            <person name="Kiss B."/>
            <person name="Kocsube S."/>
            <person name="Kotiranta H."/>
            <person name="LaButti K.M."/>
            <person name="Lechner B.E."/>
            <person name="Liimatainen K."/>
            <person name="Lipzen A."/>
            <person name="Lukacs Z."/>
            <person name="Mihaltcheva S."/>
            <person name="Morgado L.N."/>
            <person name="Niskanen T."/>
            <person name="Noordeloos M.E."/>
            <person name="Ohm R.A."/>
            <person name="Ortiz-Santana B."/>
            <person name="Ovrebo C."/>
            <person name="Racz N."/>
            <person name="Riley R."/>
            <person name="Savchenko A."/>
            <person name="Shiryaev A."/>
            <person name="Soop K."/>
            <person name="Spirin V."/>
            <person name="Szebenyi C."/>
            <person name="Tomsovsky M."/>
            <person name="Tulloss R.E."/>
            <person name="Uehling J."/>
            <person name="Grigoriev I.V."/>
            <person name="Vagvolgyi C."/>
            <person name="Papp T."/>
            <person name="Martin F.M."/>
            <person name="Miettinen O."/>
            <person name="Hibbett D.S."/>
            <person name="Nagy L.G."/>
        </authorList>
    </citation>
    <scope>NUCLEOTIDE SEQUENCE [LARGE SCALE GENOMIC DNA]</scope>
    <source>
        <strain evidence="1 2">CBS 166.37</strain>
    </source>
</reference>
<evidence type="ECO:0000313" key="2">
    <source>
        <dbReference type="Proteomes" id="UP000308652"/>
    </source>
</evidence>
<gene>
    <name evidence="1" type="ORF">BDQ12DRAFT_693748</name>
</gene>
<evidence type="ECO:0000313" key="1">
    <source>
        <dbReference type="EMBL" id="TFK31660.1"/>
    </source>
</evidence>
<sequence>MELFQYSSFLSPCSRNSITCNGGWPKRAKARESGPVSLDDAFSSQRQLERRHAPSLLANRRSFPGIFLKK</sequence>
<protein>
    <submittedName>
        <fullName evidence="1">Uncharacterized protein</fullName>
    </submittedName>
</protein>
<organism evidence="1 2">
    <name type="scientific">Crucibulum laeve</name>
    <dbReference type="NCBI Taxonomy" id="68775"/>
    <lineage>
        <taxon>Eukaryota</taxon>
        <taxon>Fungi</taxon>
        <taxon>Dikarya</taxon>
        <taxon>Basidiomycota</taxon>
        <taxon>Agaricomycotina</taxon>
        <taxon>Agaricomycetes</taxon>
        <taxon>Agaricomycetidae</taxon>
        <taxon>Agaricales</taxon>
        <taxon>Agaricineae</taxon>
        <taxon>Nidulariaceae</taxon>
        <taxon>Crucibulum</taxon>
    </lineage>
</organism>
<keyword evidence="2" id="KW-1185">Reference proteome</keyword>
<accession>A0A5C3LFX1</accession>
<name>A0A5C3LFX1_9AGAR</name>
<proteinExistence type="predicted"/>